<keyword evidence="2" id="KW-0677">Repeat</keyword>
<evidence type="ECO:0008006" key="5">
    <source>
        <dbReference type="Google" id="ProtNLM"/>
    </source>
</evidence>
<keyword evidence="4" id="KW-1185">Reference proteome</keyword>
<dbReference type="EMBL" id="JABFAE010000001">
    <property type="protein sequence ID" value="MBA0821290.1"/>
    <property type="molecule type" value="Genomic_DNA"/>
</dbReference>
<organism evidence="3 4">
    <name type="scientific">Gossypium armourianum</name>
    <dbReference type="NCBI Taxonomy" id="34283"/>
    <lineage>
        <taxon>Eukaryota</taxon>
        <taxon>Viridiplantae</taxon>
        <taxon>Streptophyta</taxon>
        <taxon>Embryophyta</taxon>
        <taxon>Tracheophyta</taxon>
        <taxon>Spermatophyta</taxon>
        <taxon>Magnoliopsida</taxon>
        <taxon>eudicotyledons</taxon>
        <taxon>Gunneridae</taxon>
        <taxon>Pentapetalae</taxon>
        <taxon>rosids</taxon>
        <taxon>malvids</taxon>
        <taxon>Malvales</taxon>
        <taxon>Malvaceae</taxon>
        <taxon>Malvoideae</taxon>
        <taxon>Gossypium</taxon>
    </lineage>
</organism>
<reference evidence="3 4" key="1">
    <citation type="journal article" date="2019" name="Genome Biol. Evol.">
        <title>Insights into the evolution of the New World diploid cottons (Gossypium, subgenus Houzingenia) based on genome sequencing.</title>
        <authorList>
            <person name="Grover C.E."/>
            <person name="Arick M.A. 2nd"/>
            <person name="Thrash A."/>
            <person name="Conover J.L."/>
            <person name="Sanders W.S."/>
            <person name="Peterson D.G."/>
            <person name="Frelichowski J.E."/>
            <person name="Scheffler J.A."/>
            <person name="Scheffler B.E."/>
            <person name="Wendel J.F."/>
        </authorList>
    </citation>
    <scope>NUCLEOTIDE SEQUENCE [LARGE SCALE GENOMIC DNA]</scope>
    <source>
        <strain evidence="3">6</strain>
        <tissue evidence="3">Leaf</tissue>
    </source>
</reference>
<dbReference type="Pfam" id="PF13812">
    <property type="entry name" value="PPR_3"/>
    <property type="match status" value="1"/>
</dbReference>
<dbReference type="Proteomes" id="UP000593575">
    <property type="component" value="Unassembled WGS sequence"/>
</dbReference>
<evidence type="ECO:0000313" key="4">
    <source>
        <dbReference type="Proteomes" id="UP000593575"/>
    </source>
</evidence>
<comment type="caution">
    <text evidence="3">The sequence shown here is derived from an EMBL/GenBank/DDBJ whole genome shotgun (WGS) entry which is preliminary data.</text>
</comment>
<dbReference type="Gene3D" id="1.25.40.10">
    <property type="entry name" value="Tetratricopeptide repeat domain"/>
    <property type="match status" value="2"/>
</dbReference>
<evidence type="ECO:0000256" key="2">
    <source>
        <dbReference type="ARBA" id="ARBA00022737"/>
    </source>
</evidence>
<gene>
    <name evidence="3" type="ORF">Goarm_018158</name>
</gene>
<proteinExistence type="inferred from homology"/>
<sequence>MDELSKFLLGLNKELYSSGESSVIRDVIDACISLGWVEIAHDILDDMESSGDSLDSSAYMALLTAYYKRNMSREANVLLKQVRKAGLVINLANNIVLSKNVPSNVGRSPLSIKEASSIYQPSLSKCLVEEVSDAEKAVSHIIYELNSSIYFFSKAKMMGDALNIYRRMQELKIQPTKHTFMYLVCGYSSLEVSLKASKARTEAQGKRLEHVKAFKKWAGIN</sequence>
<evidence type="ECO:0000256" key="1">
    <source>
        <dbReference type="ARBA" id="ARBA00007626"/>
    </source>
</evidence>
<comment type="similarity">
    <text evidence="1">Belongs to the PPR family. P subfamily.</text>
</comment>
<dbReference type="PANTHER" id="PTHR46598:SF3">
    <property type="entry name" value="OS07G0495300 PROTEIN"/>
    <property type="match status" value="1"/>
</dbReference>
<dbReference type="InterPro" id="IPR011990">
    <property type="entry name" value="TPR-like_helical_dom_sf"/>
</dbReference>
<dbReference type="PANTHER" id="PTHR46598">
    <property type="entry name" value="BNAC05G43320D PROTEIN"/>
    <property type="match status" value="1"/>
</dbReference>
<dbReference type="InterPro" id="IPR002885">
    <property type="entry name" value="PPR_rpt"/>
</dbReference>
<name>A0A7J9IGN5_9ROSI</name>
<dbReference type="AlphaFoldDB" id="A0A7J9IGN5"/>
<evidence type="ECO:0000313" key="3">
    <source>
        <dbReference type="EMBL" id="MBA0821290.1"/>
    </source>
</evidence>
<dbReference type="Pfam" id="PF01535">
    <property type="entry name" value="PPR"/>
    <property type="match status" value="1"/>
</dbReference>
<protein>
    <recommendedName>
        <fullName evidence="5">Pentatricopeptide repeat-containing protein</fullName>
    </recommendedName>
</protein>
<accession>A0A7J9IGN5</accession>
<dbReference type="NCBIfam" id="TIGR00756">
    <property type="entry name" value="PPR"/>
    <property type="match status" value="1"/>
</dbReference>